<dbReference type="RefSeq" id="WP_135282952.1">
    <property type="nucleotide sequence ID" value="NZ_SRIO01000041.1"/>
</dbReference>
<keyword evidence="2" id="KW-1185">Reference proteome</keyword>
<protein>
    <submittedName>
        <fullName evidence="1">Uncharacterized protein</fullName>
    </submittedName>
</protein>
<name>A0A4Z0F6S0_9GAMM</name>
<dbReference type="Proteomes" id="UP000297890">
    <property type="component" value="Unassembled WGS sequence"/>
</dbReference>
<comment type="caution">
    <text evidence="1">The sequence shown here is derived from an EMBL/GenBank/DDBJ whole genome shotgun (WGS) entry which is preliminary data.</text>
</comment>
<dbReference type="EMBL" id="SRIO01000041">
    <property type="protein sequence ID" value="TFZ81169.1"/>
    <property type="molecule type" value="Genomic_DNA"/>
</dbReference>
<evidence type="ECO:0000313" key="1">
    <source>
        <dbReference type="EMBL" id="TFZ81169.1"/>
    </source>
</evidence>
<organism evidence="1 2">
    <name type="scientific">Candidatus Macondimonas diazotrophica</name>
    <dbReference type="NCBI Taxonomy" id="2305248"/>
    <lineage>
        <taxon>Bacteria</taxon>
        <taxon>Pseudomonadati</taxon>
        <taxon>Pseudomonadota</taxon>
        <taxon>Gammaproteobacteria</taxon>
        <taxon>Chromatiales</taxon>
        <taxon>Ectothiorhodospiraceae</taxon>
        <taxon>Candidatus Macondimonas</taxon>
    </lineage>
</organism>
<dbReference type="AlphaFoldDB" id="A0A4Z0F6S0"/>
<dbReference type="InterPro" id="IPR042302">
    <property type="entry name" value="E1_FCCH_sf"/>
</dbReference>
<reference evidence="1 2" key="1">
    <citation type="journal article" date="2019" name="ISME J.">
        <title>Candidatus Macondimonas diazotrophica, a novel gammaproteobacterial genus dominating crude-oil-contaminated coastal sediments.</title>
        <authorList>
            <person name="Karthikeyan S."/>
            <person name="Konstantinidis K."/>
        </authorList>
    </citation>
    <scope>NUCLEOTIDE SEQUENCE [LARGE SCALE GENOMIC DNA]</scope>
    <source>
        <strain evidence="1 2">KTK01</strain>
    </source>
</reference>
<dbReference type="OrthoDB" id="7018784at2"/>
<gene>
    <name evidence="1" type="ORF">E4680_13530</name>
</gene>
<proteinExistence type="predicted"/>
<evidence type="ECO:0000313" key="2">
    <source>
        <dbReference type="Proteomes" id="UP000297890"/>
    </source>
</evidence>
<accession>A0A4Z0F6S0</accession>
<dbReference type="Gene3D" id="2.40.30.180">
    <property type="entry name" value="Ubiquitin-activating enzyme E1, FCCH domain"/>
    <property type="match status" value="1"/>
</dbReference>
<sequence>MPKAPAEVTWTIRQGRTFKYVVRPESLPLVYKPINAIAQSAPVSVTATGHGLATGWNVAVTNVDGMIEINAVANALRDSDFKPVTVVDPNTVTINSVDAAGFSAYTAGGNLVYYTPVSLAGAVARLDLRDAIGGALLYQMSSALGNIVLDDTAHTVTVTIPASATEGFTFLSAVGDLEIVYPDSFVEELLRVNVEVIQEVTTSS</sequence>